<accession>A0A1T4T415</accession>
<organism evidence="2 3">
    <name type="scientific">Consotaella salsifontis</name>
    <dbReference type="NCBI Taxonomy" id="1365950"/>
    <lineage>
        <taxon>Bacteria</taxon>
        <taxon>Pseudomonadati</taxon>
        <taxon>Pseudomonadota</taxon>
        <taxon>Alphaproteobacteria</taxon>
        <taxon>Hyphomicrobiales</taxon>
        <taxon>Aurantimonadaceae</taxon>
        <taxon>Consotaella</taxon>
    </lineage>
</organism>
<dbReference type="RefSeq" id="WP_078710031.1">
    <property type="nucleotide sequence ID" value="NZ_FUXL01000018.1"/>
</dbReference>
<evidence type="ECO:0000313" key="2">
    <source>
        <dbReference type="EMBL" id="SKA34981.1"/>
    </source>
</evidence>
<proteinExistence type="predicted"/>
<dbReference type="OrthoDB" id="7362854at2"/>
<evidence type="ECO:0000256" key="1">
    <source>
        <dbReference type="SAM" id="Coils"/>
    </source>
</evidence>
<evidence type="ECO:0008006" key="4">
    <source>
        <dbReference type="Google" id="ProtNLM"/>
    </source>
</evidence>
<gene>
    <name evidence="2" type="ORF">SAMN05428963_11833</name>
</gene>
<feature type="coiled-coil region" evidence="1">
    <location>
        <begin position="7"/>
        <end position="55"/>
    </location>
</feature>
<keyword evidence="1" id="KW-0175">Coiled coil</keyword>
<dbReference type="AlphaFoldDB" id="A0A1T4T415"/>
<dbReference type="InterPro" id="IPR038444">
    <property type="entry name" value="DUF465_sf"/>
</dbReference>
<sequence length="55" mass="6242">MSLDSHLATLERRHAALDSEIIAAQGKPAVSDMDVQELKRKKLQLKDEIEKLRSK</sequence>
<dbReference type="Gene3D" id="6.10.280.50">
    <property type="match status" value="1"/>
</dbReference>
<name>A0A1T4T415_9HYPH</name>
<dbReference type="Pfam" id="PF04325">
    <property type="entry name" value="DUF465"/>
    <property type="match status" value="1"/>
</dbReference>
<dbReference type="EMBL" id="FUXL01000018">
    <property type="protein sequence ID" value="SKA34981.1"/>
    <property type="molecule type" value="Genomic_DNA"/>
</dbReference>
<dbReference type="InterPro" id="IPR007420">
    <property type="entry name" value="DUF465"/>
</dbReference>
<keyword evidence="3" id="KW-1185">Reference proteome</keyword>
<dbReference type="STRING" id="1365950.SAMN05428963_11833"/>
<evidence type="ECO:0000313" key="3">
    <source>
        <dbReference type="Proteomes" id="UP000190135"/>
    </source>
</evidence>
<protein>
    <recommendedName>
        <fullName evidence="4">DUF465 domain-containing protein</fullName>
    </recommendedName>
</protein>
<dbReference type="Proteomes" id="UP000190135">
    <property type="component" value="Unassembled WGS sequence"/>
</dbReference>
<reference evidence="3" key="1">
    <citation type="submission" date="2017-02" db="EMBL/GenBank/DDBJ databases">
        <authorList>
            <person name="Varghese N."/>
            <person name="Submissions S."/>
        </authorList>
    </citation>
    <scope>NUCLEOTIDE SEQUENCE [LARGE SCALE GENOMIC DNA]</scope>
    <source>
        <strain evidence="3">USBA 369</strain>
    </source>
</reference>